<keyword evidence="3" id="KW-1185">Reference proteome</keyword>
<reference evidence="2 3" key="1">
    <citation type="submission" date="2013-02" db="EMBL/GenBank/DDBJ databases">
        <title>Genome sequence of Candida maltosa Xu316, a potential industrial strain for xylitol and ethanol production.</title>
        <authorList>
            <person name="Yu J."/>
            <person name="Wang Q."/>
            <person name="Geng X."/>
            <person name="Bao W."/>
            <person name="He P."/>
            <person name="Cai J."/>
        </authorList>
    </citation>
    <scope>NUCLEOTIDE SEQUENCE [LARGE SCALE GENOMIC DNA]</scope>
    <source>
        <strain evidence="3">Xu316</strain>
    </source>
</reference>
<keyword evidence="2" id="KW-0548">Nucleotidyltransferase</keyword>
<comment type="caution">
    <text evidence="2">The sequence shown here is derived from an EMBL/GenBank/DDBJ whole genome shotgun (WGS) entry which is preliminary data.</text>
</comment>
<keyword evidence="2" id="KW-0808">Transferase</keyword>
<evidence type="ECO:0000313" key="3">
    <source>
        <dbReference type="Proteomes" id="UP000011777"/>
    </source>
</evidence>
<evidence type="ECO:0000256" key="1">
    <source>
        <dbReference type="SAM" id="MobiDB-lite"/>
    </source>
</evidence>
<sequence length="95" mass="10181">MRYNSLLSTITVVAVFAHSLIYPCFAQITGRLSPRNTVPVPQDPIDRPTDHPAPPTTTAAGQNRTETSTTSVNLGNIHLKTPILFIAGTGLLSLL</sequence>
<dbReference type="AlphaFoldDB" id="M3J863"/>
<dbReference type="Proteomes" id="UP000011777">
    <property type="component" value="Unassembled WGS sequence"/>
</dbReference>
<dbReference type="EMBL" id="AOGT01001167">
    <property type="protein sequence ID" value="EMG48288.1"/>
    <property type="molecule type" value="Genomic_DNA"/>
</dbReference>
<organism evidence="2 3">
    <name type="scientific">Candida maltosa (strain Xu316)</name>
    <name type="common">Yeast</name>
    <dbReference type="NCBI Taxonomy" id="1245528"/>
    <lineage>
        <taxon>Eukaryota</taxon>
        <taxon>Fungi</taxon>
        <taxon>Dikarya</taxon>
        <taxon>Ascomycota</taxon>
        <taxon>Saccharomycotina</taxon>
        <taxon>Pichiomycetes</taxon>
        <taxon>Debaryomycetaceae</taxon>
        <taxon>Candida/Lodderomyces clade</taxon>
        <taxon>Candida</taxon>
    </lineage>
</organism>
<accession>M3J863</accession>
<dbReference type="GO" id="GO:0016779">
    <property type="term" value="F:nucleotidyltransferase activity"/>
    <property type="evidence" value="ECO:0007669"/>
    <property type="project" value="UniProtKB-KW"/>
</dbReference>
<evidence type="ECO:0000313" key="2">
    <source>
        <dbReference type="EMBL" id="EMG48288.1"/>
    </source>
</evidence>
<name>M3J863_CANMX</name>
<dbReference type="HOGENOM" id="CLU_2372570_0_0_1"/>
<feature type="region of interest" description="Disordered" evidence="1">
    <location>
        <begin position="32"/>
        <end position="69"/>
    </location>
</feature>
<protein>
    <submittedName>
        <fullName evidence="2">Ethanolamine-phosphate cytidylyltransferase, putative</fullName>
    </submittedName>
</protein>
<proteinExistence type="predicted"/>
<gene>
    <name evidence="2" type="ORF">G210_1160</name>
</gene>